<feature type="region of interest" description="Disordered" evidence="1">
    <location>
        <begin position="1"/>
        <end position="41"/>
    </location>
</feature>
<proteinExistence type="predicted"/>
<sequence>MPTSYSQSNDTKKAANRLGDTREGRDGGHHQQRPRPLGPEVQIEGVVDNLELPGAILDGIGRMTIGMVCMRTDEAGRWRLSCDFGGEIT</sequence>
<dbReference type="EMBL" id="PJEX01000051">
    <property type="protein sequence ID" value="TKW57079.1"/>
    <property type="molecule type" value="Genomic_DNA"/>
</dbReference>
<reference evidence="2 3" key="1">
    <citation type="journal article" date="2019" name="PLoS ONE">
        <title>Comparative genome analysis indicates high evolutionary potential of pathogenicity genes in Colletotrichum tanaceti.</title>
        <authorList>
            <person name="Lelwala R.V."/>
            <person name="Korhonen P.K."/>
            <person name="Young N.D."/>
            <person name="Scott J.B."/>
            <person name="Ades P.A."/>
            <person name="Gasser R.B."/>
            <person name="Taylor P.W.J."/>
        </authorList>
    </citation>
    <scope>NUCLEOTIDE SEQUENCE [LARGE SCALE GENOMIC DNA]</scope>
    <source>
        <strain evidence="2">BRIP57314</strain>
    </source>
</reference>
<name>A0A4U6XMZ7_9PEZI</name>
<dbReference type="Proteomes" id="UP000310108">
    <property type="component" value="Unassembled WGS sequence"/>
</dbReference>
<evidence type="ECO:0000313" key="3">
    <source>
        <dbReference type="Proteomes" id="UP000310108"/>
    </source>
</evidence>
<dbReference type="STRING" id="1306861.A0A4U6XMZ7"/>
<keyword evidence="3" id="KW-1185">Reference proteome</keyword>
<accession>A0A4U6XMZ7</accession>
<dbReference type="AlphaFoldDB" id="A0A4U6XMZ7"/>
<evidence type="ECO:0000256" key="1">
    <source>
        <dbReference type="SAM" id="MobiDB-lite"/>
    </source>
</evidence>
<gene>
    <name evidence="2" type="ORF">CTA1_5414</name>
</gene>
<evidence type="ECO:0000313" key="2">
    <source>
        <dbReference type="EMBL" id="TKW57079.1"/>
    </source>
</evidence>
<organism evidence="2 3">
    <name type="scientific">Colletotrichum tanaceti</name>
    <dbReference type="NCBI Taxonomy" id="1306861"/>
    <lineage>
        <taxon>Eukaryota</taxon>
        <taxon>Fungi</taxon>
        <taxon>Dikarya</taxon>
        <taxon>Ascomycota</taxon>
        <taxon>Pezizomycotina</taxon>
        <taxon>Sordariomycetes</taxon>
        <taxon>Hypocreomycetidae</taxon>
        <taxon>Glomerellales</taxon>
        <taxon>Glomerellaceae</taxon>
        <taxon>Colletotrichum</taxon>
        <taxon>Colletotrichum destructivum species complex</taxon>
    </lineage>
</organism>
<protein>
    <submittedName>
        <fullName evidence="2">Uncharacterized protein</fullName>
    </submittedName>
</protein>
<feature type="compositionally biased region" description="Basic and acidic residues" evidence="1">
    <location>
        <begin position="19"/>
        <end position="29"/>
    </location>
</feature>
<comment type="caution">
    <text evidence="2">The sequence shown here is derived from an EMBL/GenBank/DDBJ whole genome shotgun (WGS) entry which is preliminary data.</text>
</comment>